<reference evidence="6" key="1">
    <citation type="submission" date="2025-08" db="UniProtKB">
        <authorList>
            <consortium name="RefSeq"/>
        </authorList>
    </citation>
    <scope>IDENTIFICATION</scope>
    <source>
        <tissue evidence="6">Silk gland</tissue>
    </source>
</reference>
<sequence length="544" mass="62169">MVQKLDETHKKSVKADVIILGCSLPGIVAAHKLKRRFGDSMDIVVLDLAGQTQSYSKYNVVFEDVEKDSQDIITEPDFQGTAKQMIENVARFYLAKYAKEFHVPLPDVIIAPERVRTRLTKLFQHQNGNTVECTNDFHEFDYLSVMERFEINQYQNMLDQSMKDLFQRHKVDLQAERNRLRYYDQTCMESHIRGALLFPTSKEIMRSTVKLVCGAPANSVSVLFYLHQCYRTGSTKNHLDGNNTKFREKTLGHCRKRLQKKLQQSIADITLSAKSIKEIRTYSDEQVILETIKGETDYVCNLLAMALKPDQLDSIRVEDELLAVNLANKIRAMIPGRARRFVIQYEDNFWTKLGYSGDILSIRGPIIWAMEKPEMSTTGSLEKYPSLIGYLMVRDESDGDSKEAVIEQLIKLFGNNASSPVNYKETNIADLFIPRCGDYVALKELTGEGSPKHLEWGTLDIFADGDVAAALEAGHTAYLNLLTSLRPQAQTYEDRSTADWPRFLEDSPVQRWYSHVNFANGIHLLVYSAAAYYGLRVVRSYFRK</sequence>
<keyword evidence="5" id="KW-1185">Reference proteome</keyword>
<proteinExistence type="predicted"/>
<dbReference type="InterPro" id="IPR002937">
    <property type="entry name" value="Amino_oxidase"/>
</dbReference>
<name>A0A6J2KJR8_BOMMA</name>
<dbReference type="RefSeq" id="XP_028040434.1">
    <property type="nucleotide sequence ID" value="XM_028184633.1"/>
</dbReference>
<dbReference type="GO" id="GO:0097621">
    <property type="term" value="F:monoamine oxidase activity"/>
    <property type="evidence" value="ECO:0007669"/>
    <property type="project" value="UniProtKB-EC"/>
</dbReference>
<evidence type="ECO:0000259" key="4">
    <source>
        <dbReference type="Pfam" id="PF01593"/>
    </source>
</evidence>
<dbReference type="CTD" id="42892"/>
<dbReference type="Gene3D" id="3.90.660.10">
    <property type="match status" value="2"/>
</dbReference>
<dbReference type="KEGG" id="bman:114250673"/>
<gene>
    <name evidence="6" type="primary">LOC114250673</name>
</gene>
<dbReference type="InterPro" id="IPR050703">
    <property type="entry name" value="Flavin_MAO"/>
</dbReference>
<feature type="domain" description="Amine oxidase" evidence="4">
    <location>
        <begin position="269"/>
        <end position="427"/>
    </location>
</feature>
<dbReference type="Proteomes" id="UP000504629">
    <property type="component" value="Unplaced"/>
</dbReference>
<evidence type="ECO:0000256" key="1">
    <source>
        <dbReference type="ARBA" id="ARBA00004362"/>
    </source>
</evidence>
<dbReference type="Pfam" id="PF01593">
    <property type="entry name" value="Amino_oxidase"/>
    <property type="match status" value="1"/>
</dbReference>
<dbReference type="AlphaFoldDB" id="A0A6J2KJR8"/>
<dbReference type="SUPFAM" id="SSF54373">
    <property type="entry name" value="FAD-linked reductases, C-terminal domain"/>
    <property type="match status" value="1"/>
</dbReference>
<dbReference type="OrthoDB" id="7777654at2759"/>
<dbReference type="GeneID" id="114250673"/>
<comment type="catalytic activity">
    <reaction evidence="3">
        <text>a secondary aliphatic amine + O2 + H2O = a primary amine + an aldehyde + H2O2</text>
        <dbReference type="Rhea" id="RHEA:26414"/>
        <dbReference type="ChEBI" id="CHEBI:15377"/>
        <dbReference type="ChEBI" id="CHEBI:15379"/>
        <dbReference type="ChEBI" id="CHEBI:16240"/>
        <dbReference type="ChEBI" id="CHEBI:17478"/>
        <dbReference type="ChEBI" id="CHEBI:58855"/>
        <dbReference type="ChEBI" id="CHEBI:65296"/>
        <dbReference type="EC" id="1.4.3.4"/>
    </reaction>
</comment>
<accession>A0A6J2KJR8</accession>
<dbReference type="PANTHER" id="PTHR43563:SF1">
    <property type="entry name" value="AMINE OXIDASE [FLAVIN-CONTAINING] B"/>
    <property type="match status" value="1"/>
</dbReference>
<dbReference type="EC" id="1.4.3.4" evidence="2"/>
<evidence type="ECO:0000313" key="5">
    <source>
        <dbReference type="Proteomes" id="UP000504629"/>
    </source>
</evidence>
<comment type="subcellular location">
    <subcellularLocation>
        <location evidence="1">Mitochondrion outer membrane</location>
        <topology evidence="1">Single-pass type IV membrane protein</topology>
        <orientation evidence="1">Cytoplasmic side</orientation>
    </subcellularLocation>
</comment>
<evidence type="ECO:0000313" key="6">
    <source>
        <dbReference type="RefSeq" id="XP_028040434.1"/>
    </source>
</evidence>
<evidence type="ECO:0000256" key="2">
    <source>
        <dbReference type="ARBA" id="ARBA00012804"/>
    </source>
</evidence>
<organism evidence="5 6">
    <name type="scientific">Bombyx mandarina</name>
    <name type="common">Wild silk moth</name>
    <name type="synonym">Wild silkworm</name>
    <dbReference type="NCBI Taxonomy" id="7092"/>
    <lineage>
        <taxon>Eukaryota</taxon>
        <taxon>Metazoa</taxon>
        <taxon>Ecdysozoa</taxon>
        <taxon>Arthropoda</taxon>
        <taxon>Hexapoda</taxon>
        <taxon>Insecta</taxon>
        <taxon>Pterygota</taxon>
        <taxon>Neoptera</taxon>
        <taxon>Endopterygota</taxon>
        <taxon>Lepidoptera</taxon>
        <taxon>Glossata</taxon>
        <taxon>Ditrysia</taxon>
        <taxon>Bombycoidea</taxon>
        <taxon>Bombycidae</taxon>
        <taxon>Bombycinae</taxon>
        <taxon>Bombyx</taxon>
    </lineage>
</organism>
<dbReference type="PANTHER" id="PTHR43563">
    <property type="entry name" value="AMINE OXIDASE"/>
    <property type="match status" value="1"/>
</dbReference>
<evidence type="ECO:0000256" key="3">
    <source>
        <dbReference type="ARBA" id="ARBA00048448"/>
    </source>
</evidence>
<dbReference type="GO" id="GO:0005741">
    <property type="term" value="C:mitochondrial outer membrane"/>
    <property type="evidence" value="ECO:0007669"/>
    <property type="project" value="UniProtKB-SubCell"/>
</dbReference>
<protein>
    <recommendedName>
        <fullName evidence="2">monoamine oxidase</fullName>
        <ecNumber evidence="2">1.4.3.4</ecNumber>
    </recommendedName>
</protein>